<dbReference type="EMBL" id="JBIGIB010000006">
    <property type="protein sequence ID" value="MFG6468921.1"/>
    <property type="molecule type" value="Genomic_DNA"/>
</dbReference>
<reference evidence="7 8" key="1">
    <citation type="submission" date="2024-08" db="EMBL/GenBank/DDBJ databases">
        <authorList>
            <person name="Lu H."/>
        </authorList>
    </citation>
    <scope>NUCLEOTIDE SEQUENCE [LARGE SCALE GENOMIC DNA]</scope>
    <source>
        <strain evidence="7 8">BYS87W</strain>
    </source>
</reference>
<dbReference type="SUPFAM" id="SSF49899">
    <property type="entry name" value="Concanavalin A-like lectins/glucanases"/>
    <property type="match status" value="1"/>
</dbReference>
<dbReference type="RefSeq" id="WP_394387175.1">
    <property type="nucleotide sequence ID" value="NZ_JBIGIB010000006.1"/>
</dbReference>
<gene>
    <name evidence="7" type="ORF">ACG01O_20015</name>
</gene>
<name>A0ABW7H3X2_9BURK</name>
<comment type="similarity">
    <text evidence="1 4">Belongs to the glycosyl hydrolase 43 family.</text>
</comment>
<dbReference type="InterPro" id="IPR051795">
    <property type="entry name" value="Glycosyl_Hydrlase_43"/>
</dbReference>
<evidence type="ECO:0000259" key="6">
    <source>
        <dbReference type="Pfam" id="PF17851"/>
    </source>
</evidence>
<dbReference type="InterPro" id="IPR006710">
    <property type="entry name" value="Glyco_hydro_43"/>
</dbReference>
<dbReference type="PANTHER" id="PTHR42812">
    <property type="entry name" value="BETA-XYLOSIDASE"/>
    <property type="match status" value="1"/>
</dbReference>
<proteinExistence type="inferred from homology"/>
<dbReference type="Pfam" id="PF17851">
    <property type="entry name" value="GH43_C2"/>
    <property type="match status" value="1"/>
</dbReference>
<dbReference type="PANTHER" id="PTHR42812:SF2">
    <property type="entry name" value="XYLOSIDASE_ARABINOSIDASE"/>
    <property type="match status" value="1"/>
</dbReference>
<dbReference type="SUPFAM" id="SSF75005">
    <property type="entry name" value="Arabinanase/levansucrase/invertase"/>
    <property type="match status" value="1"/>
</dbReference>
<evidence type="ECO:0000256" key="1">
    <source>
        <dbReference type="ARBA" id="ARBA00009865"/>
    </source>
</evidence>
<sequence length="542" mass="59953">MSVGRRRLLARFTRWALLAAPSAWAAADCSDAPGQPYLPPCRPWPRGIEHQRQADLGDGRYLNPVLAGDRPDPSVLKDGGDYYLTHSSFDAVPGLLIWHSRDLIHWQPRVHALHEAVGSVWAPDLCRHRGRYYLYLPVKASPNDILVTWADRIDGPWSPPQSLGLPRHIDPTHVVGEDGQRWLYLSGGDRVRLSADGLRTVGPVEHVYDAWRYPDDWDVESFSPEGPKMLRHGGWWHMLLAVGGTAGPPTGHMVIAARSRSLDGPWEQAPHNPLMRTRSPRERWWSRGHGSLVQGPAGDWWMLYHGYENGFHTLGRQMLLAPARFSADGWFHVDADDGEPLPKPTGGSAVPHGLALSDDFAGPTLRAHWQFLSGSGQAPRARVADGQLHLRATGRTGPGDSPPLGFIQGDPAFEIEFDLAMDDGVQAGVVMFYSPRLYAGMGANAQSLQLHRYGQDLRAVPKPAGLKASPLRMQLKLRCVRHVLTLFSRADASQPWAKFPVQMDVSGYHHNTAGGFASLRPALYACGTGEARFAHLRYRALT</sequence>
<keyword evidence="3 4" id="KW-0326">Glycosidase</keyword>
<feature type="domain" description="Beta-xylosidase C-terminal Concanavalin A-like" evidence="6">
    <location>
        <begin position="357"/>
        <end position="539"/>
    </location>
</feature>
<dbReference type="Gene3D" id="2.60.120.200">
    <property type="match status" value="1"/>
</dbReference>
<evidence type="ECO:0000313" key="7">
    <source>
        <dbReference type="EMBL" id="MFG6468921.1"/>
    </source>
</evidence>
<protein>
    <submittedName>
        <fullName evidence="7">Family 43 glycosylhydrolase</fullName>
    </submittedName>
</protein>
<evidence type="ECO:0000256" key="2">
    <source>
        <dbReference type="ARBA" id="ARBA00022801"/>
    </source>
</evidence>
<feature type="chain" id="PRO_5046913580" evidence="5">
    <location>
        <begin position="26"/>
        <end position="542"/>
    </location>
</feature>
<dbReference type="InterPro" id="IPR041542">
    <property type="entry name" value="GH43_C2"/>
</dbReference>
<dbReference type="Gene3D" id="2.115.10.20">
    <property type="entry name" value="Glycosyl hydrolase domain, family 43"/>
    <property type="match status" value="1"/>
</dbReference>
<keyword evidence="5" id="KW-0732">Signal</keyword>
<keyword evidence="2 4" id="KW-0378">Hydrolase</keyword>
<evidence type="ECO:0000256" key="3">
    <source>
        <dbReference type="ARBA" id="ARBA00023295"/>
    </source>
</evidence>
<keyword evidence="8" id="KW-1185">Reference proteome</keyword>
<dbReference type="Pfam" id="PF04616">
    <property type="entry name" value="Glyco_hydro_43"/>
    <property type="match status" value="1"/>
</dbReference>
<accession>A0ABW7H3X2</accession>
<organism evidence="7 8">
    <name type="scientific">Pelomonas baiyunensis</name>
    <dbReference type="NCBI Taxonomy" id="3299026"/>
    <lineage>
        <taxon>Bacteria</taxon>
        <taxon>Pseudomonadati</taxon>
        <taxon>Pseudomonadota</taxon>
        <taxon>Betaproteobacteria</taxon>
        <taxon>Burkholderiales</taxon>
        <taxon>Sphaerotilaceae</taxon>
        <taxon>Roseateles</taxon>
    </lineage>
</organism>
<dbReference type="Proteomes" id="UP001606303">
    <property type="component" value="Unassembled WGS sequence"/>
</dbReference>
<feature type="signal peptide" evidence="5">
    <location>
        <begin position="1"/>
        <end position="25"/>
    </location>
</feature>
<evidence type="ECO:0000256" key="4">
    <source>
        <dbReference type="RuleBase" id="RU361187"/>
    </source>
</evidence>
<dbReference type="InterPro" id="IPR023296">
    <property type="entry name" value="Glyco_hydro_beta-prop_sf"/>
</dbReference>
<dbReference type="InterPro" id="IPR013320">
    <property type="entry name" value="ConA-like_dom_sf"/>
</dbReference>
<dbReference type="CDD" id="cd09002">
    <property type="entry name" value="GH43_XYL-like"/>
    <property type="match status" value="1"/>
</dbReference>
<evidence type="ECO:0000313" key="8">
    <source>
        <dbReference type="Proteomes" id="UP001606303"/>
    </source>
</evidence>
<evidence type="ECO:0000256" key="5">
    <source>
        <dbReference type="SAM" id="SignalP"/>
    </source>
</evidence>
<comment type="caution">
    <text evidence="7">The sequence shown here is derived from an EMBL/GenBank/DDBJ whole genome shotgun (WGS) entry which is preliminary data.</text>
</comment>